<evidence type="ECO:0000313" key="2">
    <source>
        <dbReference type="Proteomes" id="UP001152888"/>
    </source>
</evidence>
<proteinExistence type="predicted"/>
<keyword evidence="2" id="KW-1185">Reference proteome</keyword>
<comment type="caution">
    <text evidence="1">The sequence shown here is derived from an EMBL/GenBank/DDBJ whole genome shotgun (WGS) entry which is preliminary data.</text>
</comment>
<accession>A0A9P0L265</accession>
<evidence type="ECO:0000313" key="1">
    <source>
        <dbReference type="EMBL" id="CAH1985033.1"/>
    </source>
</evidence>
<dbReference type="EMBL" id="CAKOFQ010006969">
    <property type="protein sequence ID" value="CAH1985033.1"/>
    <property type="molecule type" value="Genomic_DNA"/>
</dbReference>
<dbReference type="Proteomes" id="UP001152888">
    <property type="component" value="Unassembled WGS sequence"/>
</dbReference>
<protein>
    <submittedName>
        <fullName evidence="1">Uncharacterized protein</fullName>
    </submittedName>
</protein>
<name>A0A9P0L265_ACAOB</name>
<gene>
    <name evidence="1" type="ORF">ACAOBT_LOCUS16443</name>
</gene>
<organism evidence="1 2">
    <name type="scientific">Acanthoscelides obtectus</name>
    <name type="common">Bean weevil</name>
    <name type="synonym">Bruchus obtectus</name>
    <dbReference type="NCBI Taxonomy" id="200917"/>
    <lineage>
        <taxon>Eukaryota</taxon>
        <taxon>Metazoa</taxon>
        <taxon>Ecdysozoa</taxon>
        <taxon>Arthropoda</taxon>
        <taxon>Hexapoda</taxon>
        <taxon>Insecta</taxon>
        <taxon>Pterygota</taxon>
        <taxon>Neoptera</taxon>
        <taxon>Endopterygota</taxon>
        <taxon>Coleoptera</taxon>
        <taxon>Polyphaga</taxon>
        <taxon>Cucujiformia</taxon>
        <taxon>Chrysomeloidea</taxon>
        <taxon>Chrysomelidae</taxon>
        <taxon>Bruchinae</taxon>
        <taxon>Bruchini</taxon>
        <taxon>Acanthoscelides</taxon>
    </lineage>
</organism>
<dbReference type="AlphaFoldDB" id="A0A9P0L265"/>
<reference evidence="1" key="1">
    <citation type="submission" date="2022-03" db="EMBL/GenBank/DDBJ databases">
        <authorList>
            <person name="Sayadi A."/>
        </authorList>
    </citation>
    <scope>NUCLEOTIDE SEQUENCE</scope>
</reference>
<sequence length="49" mass="5605">MLSPLRHVTNVISFAGKSTTFRMALPKLISVRLEARKRTLHFQRHMLGG</sequence>